<feature type="domain" description="GAF" evidence="2">
    <location>
        <begin position="31"/>
        <end position="160"/>
    </location>
</feature>
<dbReference type="InterPro" id="IPR029016">
    <property type="entry name" value="GAF-like_dom_sf"/>
</dbReference>
<name>A0A345BYE7_9BACI</name>
<accession>A0A345BYE7</accession>
<dbReference type="Gene3D" id="3.30.450.40">
    <property type="match status" value="1"/>
</dbReference>
<evidence type="ECO:0000256" key="1">
    <source>
        <dbReference type="ARBA" id="ARBA00038454"/>
    </source>
</evidence>
<evidence type="ECO:0000259" key="2">
    <source>
        <dbReference type="SMART" id="SM00065"/>
    </source>
</evidence>
<dbReference type="OrthoDB" id="9796252at2"/>
<dbReference type="GO" id="GO:0005829">
    <property type="term" value="C:cytosol"/>
    <property type="evidence" value="ECO:0007669"/>
    <property type="project" value="TreeGrafter"/>
</dbReference>
<dbReference type="Pfam" id="PF01590">
    <property type="entry name" value="GAF"/>
    <property type="match status" value="1"/>
</dbReference>
<dbReference type="SUPFAM" id="SSF55781">
    <property type="entry name" value="GAF domain-like"/>
    <property type="match status" value="1"/>
</dbReference>
<dbReference type="InterPro" id="IPR003018">
    <property type="entry name" value="GAF"/>
</dbReference>
<dbReference type="RefSeq" id="WP_114372347.1">
    <property type="nucleotide sequence ID" value="NZ_CP031092.1"/>
</dbReference>
<dbReference type="GO" id="GO:0033745">
    <property type="term" value="F:L-methionine-(R)-S-oxide reductase activity"/>
    <property type="evidence" value="ECO:0007669"/>
    <property type="project" value="TreeGrafter"/>
</dbReference>
<dbReference type="PANTHER" id="PTHR21021:SF15">
    <property type="entry name" value="FREE METHIONINE-R-SULFOXIDE REDUCTASE"/>
    <property type="match status" value="1"/>
</dbReference>
<comment type="similarity">
    <text evidence="1">Belongs to the free Met sulfoxide reductase family.</text>
</comment>
<reference evidence="3 4" key="1">
    <citation type="journal article" date="2018" name="J. Microbiol.">
        <title>Salicibibacter kimchii gen. nov., sp. nov., a moderately halophilic and alkalitolerant bacterium in the family Bacillaceae, isolated from kimchi.</title>
        <authorList>
            <person name="Jang J.Y."/>
            <person name="Oh Y.J."/>
            <person name="Lim S.K."/>
            <person name="Park H.K."/>
            <person name="Lee C."/>
            <person name="Kim J.Y."/>
            <person name="Lee M.A."/>
            <person name="Choi H.J."/>
        </authorList>
    </citation>
    <scope>NUCLEOTIDE SEQUENCE [LARGE SCALE GENOMIC DNA]</scope>
    <source>
        <strain evidence="3 4">NKC1-1</strain>
    </source>
</reference>
<sequence>MFEPVTYSKNMEKKYEQLCQQGEALLSDETDQIANLSNVTALLNQFLDRVNWVGFYLYKEGELVLGPFQGLPACIRIPIGNGVCGTAAETGKTQVVENVHAFPGHIACDAQSQSEIVVPIMTGDELFGVLDIDSPEIGRFSEEEGALLEKFVNRITPFIKG</sequence>
<dbReference type="SMART" id="SM00065">
    <property type="entry name" value="GAF"/>
    <property type="match status" value="1"/>
</dbReference>
<dbReference type="InterPro" id="IPR051330">
    <property type="entry name" value="Phosphatase_reg/MetRdx"/>
</dbReference>
<dbReference type="KEGG" id="rue:DT065_08025"/>
<organism evidence="3 4">
    <name type="scientific">Salicibibacter kimchii</name>
    <dbReference type="NCBI Taxonomy" id="2099786"/>
    <lineage>
        <taxon>Bacteria</taxon>
        <taxon>Bacillati</taxon>
        <taxon>Bacillota</taxon>
        <taxon>Bacilli</taxon>
        <taxon>Bacillales</taxon>
        <taxon>Bacillaceae</taxon>
        <taxon>Salicibibacter</taxon>
    </lineage>
</organism>
<gene>
    <name evidence="3" type="ORF">DT065_08025</name>
</gene>
<evidence type="ECO:0000313" key="4">
    <source>
        <dbReference type="Proteomes" id="UP000252100"/>
    </source>
</evidence>
<dbReference type="AlphaFoldDB" id="A0A345BYE7"/>
<evidence type="ECO:0000313" key="3">
    <source>
        <dbReference type="EMBL" id="AXF55978.1"/>
    </source>
</evidence>
<protein>
    <submittedName>
        <fullName evidence="3">GAF domain-containing protein</fullName>
    </submittedName>
</protein>
<keyword evidence="4" id="KW-1185">Reference proteome</keyword>
<dbReference type="PANTHER" id="PTHR21021">
    <property type="entry name" value="GAF/PUTATIVE CYTOSKELETAL PROTEIN"/>
    <property type="match status" value="1"/>
</dbReference>
<proteinExistence type="inferred from homology"/>
<dbReference type="EMBL" id="CP031092">
    <property type="protein sequence ID" value="AXF55978.1"/>
    <property type="molecule type" value="Genomic_DNA"/>
</dbReference>
<dbReference type="FunFam" id="3.30.450.40:FF:000008">
    <property type="entry name" value="GAF domain-containing proteins"/>
    <property type="match status" value="1"/>
</dbReference>
<dbReference type="Proteomes" id="UP000252100">
    <property type="component" value="Chromosome"/>
</dbReference>